<reference evidence="9" key="1">
    <citation type="submission" date="2021-01" db="EMBL/GenBank/DDBJ databases">
        <authorList>
            <person name="Corre E."/>
            <person name="Pelletier E."/>
            <person name="Niang G."/>
            <person name="Scheremetjew M."/>
            <person name="Finn R."/>
            <person name="Kale V."/>
            <person name="Holt S."/>
            <person name="Cochrane G."/>
            <person name="Meng A."/>
            <person name="Brown T."/>
            <person name="Cohen L."/>
        </authorList>
    </citation>
    <scope>NUCLEOTIDE SEQUENCE</scope>
    <source>
        <strain evidence="9">CCMP 2712</strain>
    </source>
</reference>
<evidence type="ECO:0000256" key="4">
    <source>
        <dbReference type="ARBA" id="ARBA00023125"/>
    </source>
</evidence>
<dbReference type="GO" id="GO:0003700">
    <property type="term" value="F:DNA-binding transcription factor activity"/>
    <property type="evidence" value="ECO:0007669"/>
    <property type="project" value="InterPro"/>
</dbReference>
<feature type="compositionally biased region" description="Basic and acidic residues" evidence="7">
    <location>
        <begin position="196"/>
        <end position="207"/>
    </location>
</feature>
<evidence type="ECO:0000256" key="2">
    <source>
        <dbReference type="ARBA" id="ARBA00023015"/>
    </source>
</evidence>
<feature type="region of interest" description="Disordered" evidence="7">
    <location>
        <begin position="191"/>
        <end position="222"/>
    </location>
</feature>
<proteinExistence type="predicted"/>
<evidence type="ECO:0000313" key="9">
    <source>
        <dbReference type="EMBL" id="CAE2318684.1"/>
    </source>
</evidence>
<dbReference type="AlphaFoldDB" id="A0A7S4NZK6"/>
<accession>A0A7S4NZK6</accession>
<dbReference type="InterPro" id="IPR044607">
    <property type="entry name" value="RKD-like"/>
</dbReference>
<keyword evidence="2" id="KW-0805">Transcription regulation</keyword>
<evidence type="ECO:0000256" key="6">
    <source>
        <dbReference type="ARBA" id="ARBA00023242"/>
    </source>
</evidence>
<keyword evidence="5" id="KW-0804">Transcription</keyword>
<comment type="function">
    <text evidence="1">Putative transcription factor.</text>
</comment>
<evidence type="ECO:0000256" key="1">
    <source>
        <dbReference type="ARBA" id="ARBA00004049"/>
    </source>
</evidence>
<keyword evidence="3" id="KW-0175">Coiled coil</keyword>
<organism evidence="9">
    <name type="scientific">Guillardia theta</name>
    <name type="common">Cryptophyte</name>
    <name type="synonym">Cryptomonas phi</name>
    <dbReference type="NCBI Taxonomy" id="55529"/>
    <lineage>
        <taxon>Eukaryota</taxon>
        <taxon>Cryptophyceae</taxon>
        <taxon>Pyrenomonadales</taxon>
        <taxon>Geminigeraceae</taxon>
        <taxon>Guillardia</taxon>
    </lineage>
</organism>
<sequence>MQSISFANHPFLSEPFADDFLDQTTLDDDWFRVPLPEADPTTLLADSFSDSPFVPSLMQDLFALHQSDLLSPEPSMIMNSKIMGDVFQVNWPSETRNNSIVHAHTSSVSNTPPSRPVQRFPQAPVVRVQSRQADFHSDKPVEITLELLAEHFHESLEVASAKIGIGKSTMKLVCRQLGVEKWPYKFNRKGGKKVLRRPDGCKHREESSTASDTDGSEEPIFL</sequence>
<dbReference type="PROSITE" id="PS51519">
    <property type="entry name" value="RWP_RK"/>
    <property type="match status" value="1"/>
</dbReference>
<feature type="domain" description="RWP-RK" evidence="8">
    <location>
        <begin position="122"/>
        <end position="213"/>
    </location>
</feature>
<evidence type="ECO:0000256" key="5">
    <source>
        <dbReference type="ARBA" id="ARBA00023163"/>
    </source>
</evidence>
<dbReference type="EMBL" id="HBKN01033224">
    <property type="protein sequence ID" value="CAE2318684.1"/>
    <property type="molecule type" value="Transcribed_RNA"/>
</dbReference>
<dbReference type="GO" id="GO:0003677">
    <property type="term" value="F:DNA binding"/>
    <property type="evidence" value="ECO:0007669"/>
    <property type="project" value="UniProtKB-KW"/>
</dbReference>
<evidence type="ECO:0000256" key="3">
    <source>
        <dbReference type="ARBA" id="ARBA00023054"/>
    </source>
</evidence>
<protein>
    <recommendedName>
        <fullName evidence="8">RWP-RK domain-containing protein</fullName>
    </recommendedName>
</protein>
<dbReference type="PANTHER" id="PTHR46373">
    <property type="entry name" value="PROTEIN RKD4"/>
    <property type="match status" value="1"/>
</dbReference>
<evidence type="ECO:0000259" key="8">
    <source>
        <dbReference type="PROSITE" id="PS51519"/>
    </source>
</evidence>
<evidence type="ECO:0000256" key="7">
    <source>
        <dbReference type="SAM" id="MobiDB-lite"/>
    </source>
</evidence>
<dbReference type="InterPro" id="IPR003035">
    <property type="entry name" value="RWP-RK_dom"/>
</dbReference>
<keyword evidence="6" id="KW-0539">Nucleus</keyword>
<keyword evidence="4" id="KW-0238">DNA-binding</keyword>
<name>A0A7S4NZK6_GUITH</name>
<gene>
    <name evidence="9" type="ORF">GTHE00462_LOCUS25850</name>
</gene>
<dbReference type="Pfam" id="PF02042">
    <property type="entry name" value="RWP-RK"/>
    <property type="match status" value="1"/>
</dbReference>
<dbReference type="PANTHER" id="PTHR46373:SF2">
    <property type="entry name" value="RWP-RK DOMAIN-CONTAINING PROTEIN"/>
    <property type="match status" value="1"/>
</dbReference>